<dbReference type="PANTHER" id="PTHR43329">
    <property type="entry name" value="EPOXIDE HYDROLASE"/>
    <property type="match status" value="1"/>
</dbReference>
<dbReference type="InterPro" id="IPR000073">
    <property type="entry name" value="AB_hydrolase_1"/>
</dbReference>
<evidence type="ECO:0000313" key="4">
    <source>
        <dbReference type="EMBL" id="UJO17431.1"/>
    </source>
</evidence>
<evidence type="ECO:0000256" key="1">
    <source>
        <dbReference type="ARBA" id="ARBA00022801"/>
    </source>
</evidence>
<organism evidence="4 5">
    <name type="scientific">Passalora fulva</name>
    <name type="common">Tomato leaf mold</name>
    <name type="synonym">Cladosporium fulvum</name>
    <dbReference type="NCBI Taxonomy" id="5499"/>
    <lineage>
        <taxon>Eukaryota</taxon>
        <taxon>Fungi</taxon>
        <taxon>Dikarya</taxon>
        <taxon>Ascomycota</taxon>
        <taxon>Pezizomycotina</taxon>
        <taxon>Dothideomycetes</taxon>
        <taxon>Dothideomycetidae</taxon>
        <taxon>Mycosphaerellales</taxon>
        <taxon>Mycosphaerellaceae</taxon>
        <taxon>Fulvia</taxon>
    </lineage>
</organism>
<dbReference type="Pfam" id="PF00561">
    <property type="entry name" value="Abhydrolase_1"/>
    <property type="match status" value="1"/>
</dbReference>
<dbReference type="OMA" id="QVEASHW"/>
<dbReference type="GO" id="GO:0016787">
    <property type="term" value="F:hydrolase activity"/>
    <property type="evidence" value="ECO:0007669"/>
    <property type="project" value="UniProtKB-KW"/>
</dbReference>
<keyword evidence="1 4" id="KW-0378">Hydrolase</keyword>
<dbReference type="OrthoDB" id="408373at2759"/>
<dbReference type="PRINTS" id="PR00412">
    <property type="entry name" value="EPOXHYDRLASE"/>
</dbReference>
<reference evidence="4" key="2">
    <citation type="journal article" date="2022" name="Microb. Genom.">
        <title>A chromosome-scale genome assembly of the tomato pathogen Cladosporium fulvum reveals a compartmentalized genome architecture and the presence of a dispensable chromosome.</title>
        <authorList>
            <person name="Zaccaron A.Z."/>
            <person name="Chen L.H."/>
            <person name="Samaras A."/>
            <person name="Stergiopoulos I."/>
        </authorList>
    </citation>
    <scope>NUCLEOTIDE SEQUENCE</scope>
    <source>
        <strain evidence="4">Race5_Kim</strain>
    </source>
</reference>
<dbReference type="EMBL" id="CP090167">
    <property type="protein sequence ID" value="UJO17431.1"/>
    <property type="molecule type" value="Genomic_DNA"/>
</dbReference>
<dbReference type="RefSeq" id="XP_047761797.1">
    <property type="nucleotide sequence ID" value="XM_047905724.1"/>
</dbReference>
<evidence type="ECO:0000313" key="5">
    <source>
        <dbReference type="Proteomes" id="UP000756132"/>
    </source>
</evidence>
<reference evidence="4" key="1">
    <citation type="submission" date="2021-12" db="EMBL/GenBank/DDBJ databases">
        <authorList>
            <person name="Zaccaron A."/>
            <person name="Stergiopoulos I."/>
        </authorList>
    </citation>
    <scope>NUCLEOTIDE SEQUENCE</scope>
    <source>
        <strain evidence="4">Race5_Kim</strain>
    </source>
</reference>
<comment type="similarity">
    <text evidence="2">Belongs to the AB hydrolase superfamily. Epoxide hydrolase family.</text>
</comment>
<protein>
    <submittedName>
        <fullName evidence="4">Epoxide hydrolase srdG</fullName>
    </submittedName>
</protein>
<evidence type="ECO:0000256" key="2">
    <source>
        <dbReference type="ARBA" id="ARBA00038334"/>
    </source>
</evidence>
<dbReference type="KEGG" id="ffu:CLAFUR5_06576"/>
<dbReference type="SUPFAM" id="SSF53474">
    <property type="entry name" value="alpha/beta-Hydrolases"/>
    <property type="match status" value="1"/>
</dbReference>
<proteinExistence type="inferred from homology"/>
<feature type="domain" description="AB hydrolase-1" evidence="3">
    <location>
        <begin position="42"/>
        <end position="318"/>
    </location>
</feature>
<dbReference type="InterPro" id="IPR000639">
    <property type="entry name" value="Epox_hydrolase-like"/>
</dbReference>
<dbReference type="GeneID" id="71986454"/>
<keyword evidence="5" id="KW-1185">Reference proteome</keyword>
<dbReference type="AlphaFoldDB" id="A0A9Q8P8Z7"/>
<sequence length="342" mass="38406">MASNTVDKLTVNDPRASKQSAVVNGRRWYYLDAIPKTKQKGTVVLIHGFPDISHAWRYQIPLFLSLGFRCIALDCMGYSDTGSSSNLADFSFKTHADAIAGIAKAIGVHKVIIGGHDWGGFTVYRVAQWYPDLVSHVFSVCTAYAPPMEKCVSTEELSKTTLPQFGYQLQFGSEDGKVERVVKDEASIRKFLLGMYGGKTQSRRLFMTPDNGIKLDMIENEEIAMTPLLSEEELDFYVKEFAKNGLSGPCSWYRTRKINWEDDLNLPKDTKRQIKQPTLYILATKDNILTREMSRGMEKAIPNLTRGEVPAGHWALWQTPTQVNAILKDWIQGVVLGGKSKL</sequence>
<dbReference type="InterPro" id="IPR029058">
    <property type="entry name" value="AB_hydrolase_fold"/>
</dbReference>
<evidence type="ECO:0000259" key="3">
    <source>
        <dbReference type="Pfam" id="PF00561"/>
    </source>
</evidence>
<gene>
    <name evidence="4" type="ORF">CLAFUR5_06576</name>
</gene>
<dbReference type="Proteomes" id="UP000756132">
    <property type="component" value="Chromosome 5"/>
</dbReference>
<dbReference type="Gene3D" id="3.40.50.1820">
    <property type="entry name" value="alpha/beta hydrolase"/>
    <property type="match status" value="1"/>
</dbReference>
<accession>A0A9Q8P8Z7</accession>
<name>A0A9Q8P8Z7_PASFU</name>